<keyword evidence="4" id="KW-1185">Reference proteome</keyword>
<dbReference type="InterPro" id="IPR036397">
    <property type="entry name" value="RNaseH_sf"/>
</dbReference>
<keyword evidence="1" id="KW-0694">RNA-binding</keyword>
<dbReference type="Proteomes" id="UP000037035">
    <property type="component" value="Unassembled WGS sequence"/>
</dbReference>
<evidence type="ECO:0000313" key="3">
    <source>
        <dbReference type="EMBL" id="KNZ45206.1"/>
    </source>
</evidence>
<dbReference type="Gene3D" id="3.30.420.10">
    <property type="entry name" value="Ribonuclease H-like superfamily/Ribonuclease H"/>
    <property type="match status" value="1"/>
</dbReference>
<dbReference type="InterPro" id="IPR001584">
    <property type="entry name" value="Integrase_cat-core"/>
</dbReference>
<organism evidence="3 4">
    <name type="scientific">Puccinia sorghi</name>
    <dbReference type="NCBI Taxonomy" id="27349"/>
    <lineage>
        <taxon>Eukaryota</taxon>
        <taxon>Fungi</taxon>
        <taxon>Dikarya</taxon>
        <taxon>Basidiomycota</taxon>
        <taxon>Pucciniomycotina</taxon>
        <taxon>Pucciniomycetes</taxon>
        <taxon>Pucciniales</taxon>
        <taxon>Pucciniaceae</taxon>
        <taxon>Puccinia</taxon>
    </lineage>
</organism>
<comment type="caution">
    <text evidence="3">The sequence shown here is derived from an EMBL/GenBank/DDBJ whole genome shotgun (WGS) entry which is preliminary data.</text>
</comment>
<dbReference type="PROSITE" id="PS50994">
    <property type="entry name" value="INTEGRASE"/>
    <property type="match status" value="1"/>
</dbReference>
<dbReference type="GO" id="GO:0003723">
    <property type="term" value="F:RNA binding"/>
    <property type="evidence" value="ECO:0007669"/>
    <property type="project" value="UniProtKB-KW"/>
</dbReference>
<gene>
    <name evidence="3" type="ORF">VP01_8399g1</name>
</gene>
<evidence type="ECO:0000256" key="1">
    <source>
        <dbReference type="ARBA" id="ARBA00022884"/>
    </source>
</evidence>
<dbReference type="InterPro" id="IPR012337">
    <property type="entry name" value="RNaseH-like_sf"/>
</dbReference>
<dbReference type="GO" id="GO:0015074">
    <property type="term" value="P:DNA integration"/>
    <property type="evidence" value="ECO:0007669"/>
    <property type="project" value="InterPro"/>
</dbReference>
<evidence type="ECO:0000259" key="2">
    <source>
        <dbReference type="PROSITE" id="PS50994"/>
    </source>
</evidence>
<feature type="domain" description="Integrase catalytic" evidence="2">
    <location>
        <begin position="1"/>
        <end position="66"/>
    </location>
</feature>
<dbReference type="OrthoDB" id="1750614at2759"/>
<feature type="non-terminal residue" evidence="3">
    <location>
        <position position="1"/>
    </location>
</feature>
<reference evidence="3 4" key="1">
    <citation type="submission" date="2015-08" db="EMBL/GenBank/DDBJ databases">
        <title>Next Generation Sequencing and Analysis of the Genome of Puccinia sorghi L Schw, the Causal Agent of Maize Common Rust.</title>
        <authorList>
            <person name="Rochi L."/>
            <person name="Burguener G."/>
            <person name="Darino M."/>
            <person name="Turjanski A."/>
            <person name="Kreff E."/>
            <person name="Dieguez M.J."/>
            <person name="Sacco F."/>
        </authorList>
    </citation>
    <scope>NUCLEOTIDE SEQUENCE [LARGE SCALE GENOMIC DNA]</scope>
    <source>
        <strain evidence="3 4">RO10H11247</strain>
    </source>
</reference>
<dbReference type="VEuPathDB" id="FungiDB:VP01_8399g1"/>
<sequence>SNPPLTSKVLSDYLDRMGIFHEKSAPHEHHQNGALKRTHRMLAEISRSLIHLRALPRTFLLYTFLK</sequence>
<dbReference type="AlphaFoldDB" id="A0A0L6U9M0"/>
<protein>
    <recommendedName>
        <fullName evidence="2">Integrase catalytic domain-containing protein</fullName>
    </recommendedName>
</protein>
<proteinExistence type="predicted"/>
<evidence type="ECO:0000313" key="4">
    <source>
        <dbReference type="Proteomes" id="UP000037035"/>
    </source>
</evidence>
<accession>A0A0L6U9M0</accession>
<dbReference type="EMBL" id="LAVV01013936">
    <property type="protein sequence ID" value="KNZ45206.1"/>
    <property type="molecule type" value="Genomic_DNA"/>
</dbReference>
<dbReference type="GO" id="GO:0005634">
    <property type="term" value="C:nucleus"/>
    <property type="evidence" value="ECO:0007669"/>
    <property type="project" value="UniProtKB-ARBA"/>
</dbReference>
<name>A0A0L6U9M0_9BASI</name>
<dbReference type="SUPFAM" id="SSF53098">
    <property type="entry name" value="Ribonuclease H-like"/>
    <property type="match status" value="1"/>
</dbReference>